<evidence type="ECO:0000256" key="1">
    <source>
        <dbReference type="ARBA" id="ARBA00001933"/>
    </source>
</evidence>
<reference evidence="10 11" key="1">
    <citation type="submission" date="2018-03" db="EMBL/GenBank/DDBJ databases">
        <title>Whole genome sequencing of Histamine producing bacteria.</title>
        <authorList>
            <person name="Butler K."/>
        </authorList>
    </citation>
    <scope>NUCLEOTIDE SEQUENCE [LARGE SCALE GENOMIC DNA]</scope>
    <source>
        <strain evidence="9 11">FS-6.1</strain>
        <strain evidence="8 10">FS-6.2</strain>
    </source>
</reference>
<keyword evidence="4 9" id="KW-0808">Transferase</keyword>
<dbReference type="PROSITE" id="PS00599">
    <property type="entry name" value="AA_TRANSFER_CLASS_2"/>
    <property type="match status" value="1"/>
</dbReference>
<evidence type="ECO:0000313" key="10">
    <source>
        <dbReference type="Proteomes" id="UP000241405"/>
    </source>
</evidence>
<dbReference type="PANTHER" id="PTHR43643">
    <property type="entry name" value="HISTIDINOL-PHOSPHATE AMINOTRANSFERASE 2"/>
    <property type="match status" value="1"/>
</dbReference>
<dbReference type="GO" id="GO:0030170">
    <property type="term" value="F:pyridoxal phosphate binding"/>
    <property type="evidence" value="ECO:0007669"/>
    <property type="project" value="InterPro"/>
</dbReference>
<dbReference type="InterPro" id="IPR004839">
    <property type="entry name" value="Aminotransferase_I/II_large"/>
</dbReference>
<feature type="domain" description="Aminotransferase class I/classII large" evidence="7">
    <location>
        <begin position="29"/>
        <end position="354"/>
    </location>
</feature>
<organism evidence="9 11">
    <name type="scientific">Photobacterium phosphoreum</name>
    <dbReference type="NCBI Taxonomy" id="659"/>
    <lineage>
        <taxon>Bacteria</taxon>
        <taxon>Pseudomonadati</taxon>
        <taxon>Pseudomonadota</taxon>
        <taxon>Gammaproteobacteria</taxon>
        <taxon>Vibrionales</taxon>
        <taxon>Vibrionaceae</taxon>
        <taxon>Photobacterium</taxon>
    </lineage>
</organism>
<comment type="similarity">
    <text evidence="2">Belongs to the class-II pyridoxal-phosphate-dependent aminotransferase family. Histidinol-phosphate aminotransferase subfamily.</text>
</comment>
<evidence type="ECO:0000313" key="11">
    <source>
        <dbReference type="Proteomes" id="UP000241618"/>
    </source>
</evidence>
<keyword evidence="5 6" id="KW-0663">Pyridoxal phosphate</keyword>
<dbReference type="Proteomes" id="UP000241618">
    <property type="component" value="Unassembled WGS sequence"/>
</dbReference>
<keyword evidence="10" id="KW-1185">Reference proteome</keyword>
<evidence type="ECO:0000259" key="7">
    <source>
        <dbReference type="Pfam" id="PF00155"/>
    </source>
</evidence>
<evidence type="ECO:0000313" key="8">
    <source>
        <dbReference type="EMBL" id="PSU19318.1"/>
    </source>
</evidence>
<dbReference type="Gene3D" id="3.40.640.10">
    <property type="entry name" value="Type I PLP-dependent aspartate aminotransferase-like (Major domain)"/>
    <property type="match status" value="1"/>
</dbReference>
<name>A0A2T3JFU8_PHOPO</name>
<accession>A0A2T3JFU8</accession>
<gene>
    <name evidence="9" type="ORF">C9J18_18425</name>
    <name evidence="8" type="ORF">CTM96_21325</name>
</gene>
<dbReference type="AlphaFoldDB" id="A0A2T3JFU8"/>
<dbReference type="CDD" id="cd00609">
    <property type="entry name" value="AAT_like"/>
    <property type="match status" value="1"/>
</dbReference>
<protein>
    <submittedName>
        <fullName evidence="9">Aminotransferase</fullName>
    </submittedName>
</protein>
<dbReference type="GO" id="GO:0008483">
    <property type="term" value="F:transaminase activity"/>
    <property type="evidence" value="ECO:0007669"/>
    <property type="project" value="UniProtKB-KW"/>
</dbReference>
<evidence type="ECO:0000256" key="6">
    <source>
        <dbReference type="RuleBase" id="RU003693"/>
    </source>
</evidence>
<keyword evidence="3 9" id="KW-0032">Aminotransferase</keyword>
<dbReference type="SUPFAM" id="SSF53383">
    <property type="entry name" value="PLP-dependent transferases"/>
    <property type="match status" value="1"/>
</dbReference>
<dbReference type="EMBL" id="PYMP01000023">
    <property type="protein sequence ID" value="PSU47800.1"/>
    <property type="molecule type" value="Genomic_DNA"/>
</dbReference>
<dbReference type="PANTHER" id="PTHR43643:SF3">
    <property type="entry name" value="HISTIDINOL-PHOSPHATE AMINOTRANSFERASE"/>
    <property type="match status" value="1"/>
</dbReference>
<evidence type="ECO:0000256" key="2">
    <source>
        <dbReference type="ARBA" id="ARBA00007970"/>
    </source>
</evidence>
<comment type="caution">
    <text evidence="9">The sequence shown here is derived from an EMBL/GenBank/DDBJ whole genome shotgun (WGS) entry which is preliminary data.</text>
</comment>
<dbReference type="InterPro" id="IPR001917">
    <property type="entry name" value="Aminotrans_II_pyridoxalP_BS"/>
</dbReference>
<proteinExistence type="inferred from homology"/>
<dbReference type="Proteomes" id="UP000241405">
    <property type="component" value="Unassembled WGS sequence"/>
</dbReference>
<dbReference type="EMBL" id="PYMO01000042">
    <property type="protein sequence ID" value="PSU19318.1"/>
    <property type="molecule type" value="Genomic_DNA"/>
</dbReference>
<dbReference type="RefSeq" id="WP_107191875.1">
    <property type="nucleotide sequence ID" value="NZ_PYMN01000050.1"/>
</dbReference>
<evidence type="ECO:0000256" key="3">
    <source>
        <dbReference type="ARBA" id="ARBA00022576"/>
    </source>
</evidence>
<dbReference type="InterPro" id="IPR015422">
    <property type="entry name" value="PyrdxlP-dep_Trfase_small"/>
</dbReference>
<dbReference type="Pfam" id="PF00155">
    <property type="entry name" value="Aminotran_1_2"/>
    <property type="match status" value="1"/>
</dbReference>
<evidence type="ECO:0000313" key="9">
    <source>
        <dbReference type="EMBL" id="PSU47800.1"/>
    </source>
</evidence>
<sequence>MFLNINTKKLNPYKVASHKVWNIKNKDTILKLDWNESTIPPSPLVKKAILEYTETGFFNWYPNVDNNVLREKLAGYSGVNVSNIEYFSSSDGLHEYIIRTFLNEDDSILLISPTYDNFRAVAESLGVKTEHFRLNKDEGYSFNIKALMDNISTVKPKALYLCNPNNPTGNSYSKEEIILLSETFSDVLFIVDEAYFEFNGVTVADLVNSFSNILICRTFSKAFGLASMRFGYAISSTENITGLQKVKNPKSVSAIAQISALAALDDLAYVYNYVEEVKKSKVIFISELQKRNIKVLQSTCGNFVFVDFGLNCVDIINDLENNNVFIRYYGHILGAENMVRITVGTIKQMQLFLDILDSILICYND</sequence>
<comment type="cofactor">
    <cofactor evidence="1 6">
        <name>pyridoxal 5'-phosphate</name>
        <dbReference type="ChEBI" id="CHEBI:597326"/>
    </cofactor>
</comment>
<dbReference type="InterPro" id="IPR015424">
    <property type="entry name" value="PyrdxlP-dep_Trfase"/>
</dbReference>
<dbReference type="Gene3D" id="3.90.1150.10">
    <property type="entry name" value="Aspartate Aminotransferase, domain 1"/>
    <property type="match status" value="1"/>
</dbReference>
<dbReference type="InterPro" id="IPR050106">
    <property type="entry name" value="HistidinolP_aminotransfase"/>
</dbReference>
<evidence type="ECO:0000256" key="5">
    <source>
        <dbReference type="ARBA" id="ARBA00022898"/>
    </source>
</evidence>
<evidence type="ECO:0000256" key="4">
    <source>
        <dbReference type="ARBA" id="ARBA00022679"/>
    </source>
</evidence>
<dbReference type="InterPro" id="IPR015421">
    <property type="entry name" value="PyrdxlP-dep_Trfase_major"/>
</dbReference>